<dbReference type="SMART" id="SM00487">
    <property type="entry name" value="DEXDc"/>
    <property type="match status" value="1"/>
</dbReference>
<evidence type="ECO:0000259" key="1">
    <source>
        <dbReference type="PROSITE" id="PS51192"/>
    </source>
</evidence>
<name>A0A1G9SQ37_9PROT</name>
<reference evidence="2 3" key="1">
    <citation type="submission" date="2016-10" db="EMBL/GenBank/DDBJ databases">
        <authorList>
            <person name="de Groot N.N."/>
        </authorList>
    </citation>
    <scope>NUCLEOTIDE SEQUENCE [LARGE SCALE GENOMIC DNA]</scope>
    <source>
        <strain evidence="2 3">DSM 16077</strain>
    </source>
</reference>
<evidence type="ECO:0000313" key="2">
    <source>
        <dbReference type="EMBL" id="SDM37578.1"/>
    </source>
</evidence>
<dbReference type="InterPro" id="IPR006935">
    <property type="entry name" value="Helicase/UvrB_N"/>
</dbReference>
<dbReference type="AlphaFoldDB" id="A0A1G9SQ37"/>
<dbReference type="InterPro" id="IPR050742">
    <property type="entry name" value="Helicase_Restrict-Modif_Enz"/>
</dbReference>
<sequence>MAAVNFELRSYQQDALDRLRDYLVKVPSLGAGTSFYAVTNAPYRPVPVMNPETPYICVRIPTGGGKTIVAAHSIGVAAKTYLQADNPMVLWLVPSTAILDQTLNALRDLNHPYRTALAADFGRNLSVLTVQEALSLSRPDATGGACIIVSTIQAFRIEETADRKVYQDAGALMDHFSGLDQSQIDRLEKVEGTHRPVASLANVLRLHRPMVIVDEAHNVRGPLSFDTLARFDPSLVLEFTATPQLTHDPKNSNEPSNVLYHVSAAELKAAEMIKLPIRLQTDTDWKKVIGQALDCRTALEEAAQAEQAETGEYIRPIILFQAQSKSSTDPDRLIPESVANFLTDDKRIPRDQIAIHGGGFKELDGLDNIADPACPVRYVVTIQALREGWDCPFAYVLCSVAELKSATAVEQILGRVLRMPKAHRKSRDLLNRAYAFVASANFNATAESLKDGLVDGAGFDRLEAAELVKAHSELQLDDPRSEYVHTSEPLPEATMASEIDDAIEKLPPSMKARVQFEPETRKLNILGTVSRDQRNTMLLAFSKVKGAERVIDRVFISSNRIQASELPPGERLPFIVPRLCIMRQGELELFGPDHFLDLPWNLADCDPVQFVNRYQIKDATKAGLIDVSDEGKMNIAFVGELQSQLATLIHEPAWTLPRLVNWIDRGIPHPDVTKPAARIFIQKALEALQTVKGYSLDELARYKAELRRSLADEIQALRQEREAGCYAALFTNDAQSFATDSGMALVFDDQSYAYNQPYKGARKFNKHYFPIIGDLKPSGEEFDCAVFLDEHHSVRHWVRNVDRKPNAFWLQLPSGKFYPDFVALLTDGRILVVEYKGADRLAGAQDKLKIGELWAESSDGKCLFSMPSNRDFSQLSALIEGK</sequence>
<proteinExistence type="predicted"/>
<dbReference type="SUPFAM" id="SSF52540">
    <property type="entry name" value="P-loop containing nucleoside triphosphate hydrolases"/>
    <property type="match status" value="2"/>
</dbReference>
<gene>
    <name evidence="2" type="ORF">SAMN04488568_11035</name>
</gene>
<evidence type="ECO:0000313" key="3">
    <source>
        <dbReference type="Proteomes" id="UP000199759"/>
    </source>
</evidence>
<dbReference type="GO" id="GO:0003677">
    <property type="term" value="F:DNA binding"/>
    <property type="evidence" value="ECO:0007669"/>
    <property type="project" value="InterPro"/>
</dbReference>
<dbReference type="GO" id="GO:0016787">
    <property type="term" value="F:hydrolase activity"/>
    <property type="evidence" value="ECO:0007669"/>
    <property type="project" value="InterPro"/>
</dbReference>
<dbReference type="InterPro" id="IPR014001">
    <property type="entry name" value="Helicase_ATP-bd"/>
</dbReference>
<keyword evidence="3" id="KW-1185">Reference proteome</keyword>
<dbReference type="OrthoDB" id="9804145at2"/>
<dbReference type="PANTHER" id="PTHR47396:SF1">
    <property type="entry name" value="ATP-DEPENDENT HELICASE IRC3-RELATED"/>
    <property type="match status" value="1"/>
</dbReference>
<dbReference type="Pfam" id="PF04851">
    <property type="entry name" value="ResIII"/>
    <property type="match status" value="1"/>
</dbReference>
<dbReference type="PROSITE" id="PS51192">
    <property type="entry name" value="HELICASE_ATP_BIND_1"/>
    <property type="match status" value="1"/>
</dbReference>
<accession>A0A1G9SQ37</accession>
<dbReference type="STRING" id="144026.SAMN04488568_11035"/>
<dbReference type="RefSeq" id="WP_091769948.1">
    <property type="nucleotide sequence ID" value="NZ_FNHG01000010.1"/>
</dbReference>
<dbReference type="Gene3D" id="3.40.50.300">
    <property type="entry name" value="P-loop containing nucleotide triphosphate hydrolases"/>
    <property type="match status" value="2"/>
</dbReference>
<dbReference type="InterPro" id="IPR027417">
    <property type="entry name" value="P-loop_NTPase"/>
</dbReference>
<dbReference type="GO" id="GO:0005829">
    <property type="term" value="C:cytosol"/>
    <property type="evidence" value="ECO:0007669"/>
    <property type="project" value="TreeGrafter"/>
</dbReference>
<feature type="domain" description="Helicase ATP-binding" evidence="1">
    <location>
        <begin position="47"/>
        <end position="261"/>
    </location>
</feature>
<organism evidence="2 3">
    <name type="scientific">Maricaulis salignorans</name>
    <dbReference type="NCBI Taxonomy" id="144026"/>
    <lineage>
        <taxon>Bacteria</taxon>
        <taxon>Pseudomonadati</taxon>
        <taxon>Pseudomonadota</taxon>
        <taxon>Alphaproteobacteria</taxon>
        <taxon>Maricaulales</taxon>
        <taxon>Maricaulaceae</taxon>
        <taxon>Maricaulis</taxon>
    </lineage>
</organism>
<dbReference type="GO" id="GO:0005524">
    <property type="term" value="F:ATP binding"/>
    <property type="evidence" value="ECO:0007669"/>
    <property type="project" value="InterPro"/>
</dbReference>
<dbReference type="Proteomes" id="UP000199759">
    <property type="component" value="Unassembled WGS sequence"/>
</dbReference>
<dbReference type="EMBL" id="FNHG01000010">
    <property type="protein sequence ID" value="SDM37578.1"/>
    <property type="molecule type" value="Genomic_DNA"/>
</dbReference>
<protein>
    <submittedName>
        <fullName evidence="2">Type III restriction enzyme</fullName>
    </submittedName>
</protein>
<dbReference type="PANTHER" id="PTHR47396">
    <property type="entry name" value="TYPE I RESTRICTION ENZYME ECOKI R PROTEIN"/>
    <property type="match status" value="1"/>
</dbReference>